<reference evidence="7 8" key="1">
    <citation type="submission" date="2015-01" db="EMBL/GenBank/DDBJ databases">
        <title>Evolution of Trichinella species and genotypes.</title>
        <authorList>
            <person name="Korhonen P.K."/>
            <person name="Edoardo P."/>
            <person name="Giuseppe L.R."/>
            <person name="Gasser R.B."/>
        </authorList>
    </citation>
    <scope>NUCLEOTIDE SEQUENCE [LARGE SCALE GENOMIC DNA]</scope>
    <source>
        <strain evidence="7">ISS1029</strain>
    </source>
</reference>
<accession>A0A0V1I0D7</accession>
<evidence type="ECO:0000256" key="2">
    <source>
        <dbReference type="ARBA" id="ARBA00022692"/>
    </source>
</evidence>
<evidence type="ECO:0000256" key="3">
    <source>
        <dbReference type="ARBA" id="ARBA00022989"/>
    </source>
</evidence>
<protein>
    <submittedName>
        <fullName evidence="7">Putative G-protein coupled receptor F59B2.13</fullName>
    </submittedName>
</protein>
<dbReference type="InterPro" id="IPR017452">
    <property type="entry name" value="GPCR_Rhodpsn_7TM"/>
</dbReference>
<dbReference type="PROSITE" id="PS50262">
    <property type="entry name" value="G_PROTEIN_RECEP_F1_2"/>
    <property type="match status" value="1"/>
</dbReference>
<dbReference type="InterPro" id="IPR019427">
    <property type="entry name" value="7TM_GPCR_serpentine_rcpt_Srw"/>
</dbReference>
<name>A0A0V1I0D7_9BILA</name>
<dbReference type="AlphaFoldDB" id="A0A0V1I0D7"/>
<organism evidence="7 8">
    <name type="scientific">Trichinella zimbabwensis</name>
    <dbReference type="NCBI Taxonomy" id="268475"/>
    <lineage>
        <taxon>Eukaryota</taxon>
        <taxon>Metazoa</taxon>
        <taxon>Ecdysozoa</taxon>
        <taxon>Nematoda</taxon>
        <taxon>Enoplea</taxon>
        <taxon>Dorylaimia</taxon>
        <taxon>Trichinellida</taxon>
        <taxon>Trichinellidae</taxon>
        <taxon>Trichinella</taxon>
    </lineage>
</organism>
<dbReference type="GO" id="GO:0008528">
    <property type="term" value="F:G protein-coupled peptide receptor activity"/>
    <property type="evidence" value="ECO:0007669"/>
    <property type="project" value="InterPro"/>
</dbReference>
<dbReference type="GO" id="GO:0016020">
    <property type="term" value="C:membrane"/>
    <property type="evidence" value="ECO:0007669"/>
    <property type="project" value="UniProtKB-SubCell"/>
</dbReference>
<dbReference type="PANTHER" id="PTHR46895">
    <property type="entry name" value="PROTEIN CBG20548-RELATED"/>
    <property type="match status" value="1"/>
</dbReference>
<evidence type="ECO:0000313" key="8">
    <source>
        <dbReference type="Proteomes" id="UP000055024"/>
    </source>
</evidence>
<comment type="subcellular location">
    <subcellularLocation>
        <location evidence="1">Membrane</location>
    </subcellularLocation>
</comment>
<evidence type="ECO:0000313" key="7">
    <source>
        <dbReference type="EMBL" id="KRZ16376.1"/>
    </source>
</evidence>
<dbReference type="Pfam" id="PF10324">
    <property type="entry name" value="7TM_GPCR_Srw"/>
    <property type="match status" value="1"/>
</dbReference>
<feature type="transmembrane region" description="Helical" evidence="5">
    <location>
        <begin position="97"/>
        <end position="119"/>
    </location>
</feature>
<keyword evidence="8" id="KW-1185">Reference proteome</keyword>
<feature type="domain" description="G-protein coupled receptors family 1 profile" evidence="6">
    <location>
        <begin position="36"/>
        <end position="308"/>
    </location>
</feature>
<keyword evidence="4 5" id="KW-0472">Membrane</keyword>
<evidence type="ECO:0000256" key="4">
    <source>
        <dbReference type="ARBA" id="ARBA00023136"/>
    </source>
</evidence>
<dbReference type="CDD" id="cd14978">
    <property type="entry name" value="7tmA_FMRFamide_R-like"/>
    <property type="match status" value="1"/>
</dbReference>
<dbReference type="EMBL" id="JYDP01000012">
    <property type="protein sequence ID" value="KRZ16376.1"/>
    <property type="molecule type" value="Genomic_DNA"/>
</dbReference>
<evidence type="ECO:0000256" key="5">
    <source>
        <dbReference type="SAM" id="Phobius"/>
    </source>
</evidence>
<dbReference type="PRINTS" id="PR00237">
    <property type="entry name" value="GPCRRHODOPSN"/>
</dbReference>
<keyword evidence="3 5" id="KW-1133">Transmembrane helix</keyword>
<gene>
    <name evidence="7" type="primary">F59B2.13</name>
    <name evidence="7" type="ORF">T11_820</name>
</gene>
<dbReference type="InterPro" id="IPR000276">
    <property type="entry name" value="GPCR_Rhodpsn"/>
</dbReference>
<dbReference type="Proteomes" id="UP000055024">
    <property type="component" value="Unassembled WGS sequence"/>
</dbReference>
<feature type="transmembrane region" description="Helical" evidence="5">
    <location>
        <begin position="247"/>
        <end position="273"/>
    </location>
</feature>
<dbReference type="SMART" id="SM01381">
    <property type="entry name" value="7TM_GPCR_Srsx"/>
    <property type="match status" value="1"/>
</dbReference>
<dbReference type="Gene3D" id="1.20.1070.10">
    <property type="entry name" value="Rhodopsin 7-helix transmembrane proteins"/>
    <property type="match status" value="1"/>
</dbReference>
<evidence type="ECO:0000259" key="6">
    <source>
        <dbReference type="PROSITE" id="PS50262"/>
    </source>
</evidence>
<evidence type="ECO:0000256" key="1">
    <source>
        <dbReference type="ARBA" id="ARBA00004370"/>
    </source>
</evidence>
<keyword evidence="2 5" id="KW-0812">Transmembrane</keyword>
<comment type="caution">
    <text evidence="7">The sequence shown here is derived from an EMBL/GenBank/DDBJ whole genome shotgun (WGS) entry which is preliminary data.</text>
</comment>
<dbReference type="STRING" id="268475.A0A0V1I0D7"/>
<keyword evidence="7" id="KW-0675">Receptor</keyword>
<feature type="transmembrane region" description="Helical" evidence="5">
    <location>
        <begin position="140"/>
        <end position="160"/>
    </location>
</feature>
<feature type="transmembrane region" description="Helical" evidence="5">
    <location>
        <begin position="285"/>
        <end position="311"/>
    </location>
</feature>
<feature type="transmembrane region" description="Helical" evidence="5">
    <location>
        <begin position="55"/>
        <end position="77"/>
    </location>
</feature>
<dbReference type="OrthoDB" id="10011262at2759"/>
<feature type="transmembrane region" description="Helical" evidence="5">
    <location>
        <begin position="24"/>
        <end position="43"/>
    </location>
</feature>
<sequence>MSEEEIQCAAKNTTTQHTPFAQQYITPTVFTVGVIGNVLNLLVLNSKTMRSKTNYFLSSMAVADLGFFFVMIIYSLASFPTIAASPGFNKLYMHSKMALTALANWFSTSSTWLAIAVTCERLIAIRKPLHAKLLLKKKKIITLIALIYALSLPLFSYTFVWHKPIEVTVQRCNMSRTWWTIQEINRTEHPWLENYVKLSLKLVPNVSITIPLFVLIVFNSLLLYSLNKSRKEAAQMGNNQHHKAVELRVAMTVAITIAAFLLFQLPSAVLYLWDAINGSRNRPLWFYTVTTVSNVLVSTGKAVNFIIYCASSKNFRIQLVRLFRKGRARNDRSSFSLHKNSTQTPAFSSATTPASAYRVAALKVEENNKLLGCSTVNKKHCNKQ</sequence>
<dbReference type="SUPFAM" id="SSF81321">
    <property type="entry name" value="Family A G protein-coupled receptor-like"/>
    <property type="match status" value="1"/>
</dbReference>
<feature type="transmembrane region" description="Helical" evidence="5">
    <location>
        <begin position="206"/>
        <end position="226"/>
    </location>
</feature>
<proteinExistence type="predicted"/>